<protein>
    <recommendedName>
        <fullName evidence="3">CCHC-type domain-containing protein</fullName>
    </recommendedName>
</protein>
<keyword evidence="5" id="KW-1185">Reference proteome</keyword>
<dbReference type="PROSITE" id="PS50158">
    <property type="entry name" value="ZF_CCHC"/>
    <property type="match status" value="2"/>
</dbReference>
<feature type="compositionally biased region" description="Low complexity" evidence="2">
    <location>
        <begin position="128"/>
        <end position="143"/>
    </location>
</feature>
<dbReference type="SMART" id="SM00343">
    <property type="entry name" value="ZnF_C2HC"/>
    <property type="match status" value="2"/>
</dbReference>
<evidence type="ECO:0000313" key="5">
    <source>
        <dbReference type="Proteomes" id="UP000266723"/>
    </source>
</evidence>
<reference evidence="4 5" key="1">
    <citation type="journal article" date="2020" name="BMC Genomics">
        <title>Intraspecific diversification of the crop wild relative Brassica cretica Lam. using demographic model selection.</title>
        <authorList>
            <person name="Kioukis A."/>
            <person name="Michalopoulou V.A."/>
            <person name="Briers L."/>
            <person name="Pirintsos S."/>
            <person name="Studholme D.J."/>
            <person name="Pavlidis P."/>
            <person name="Sarris P.F."/>
        </authorList>
    </citation>
    <scope>NUCLEOTIDE SEQUENCE [LARGE SCALE GENOMIC DNA]</scope>
    <source>
        <strain evidence="5">cv. PFS-1207/04</strain>
    </source>
</reference>
<dbReference type="InterPro" id="IPR051714">
    <property type="entry name" value="Znf_CCHC_NABP"/>
</dbReference>
<accession>A0ABQ7DBF0</accession>
<feature type="compositionally biased region" description="Basic and acidic residues" evidence="2">
    <location>
        <begin position="25"/>
        <end position="37"/>
    </location>
</feature>
<keyword evidence="1" id="KW-0479">Metal-binding</keyword>
<sequence>MRVELRNSCNVREYRDVHELIEKAAEQESGLEEERKQNQNSQNRGAKRPRDALPAAEPAPLRPACERCGRFHAGECRAGACFACGERGHMARDCPKERQAQRRRCHRCGQEGHQAWECPTLQRGNAEGAQPQQQRGQAAGPRAYAVEGREGAEPIAGMF</sequence>
<name>A0ABQ7DBF0_BRACR</name>
<keyword evidence="1" id="KW-0862">Zinc</keyword>
<dbReference type="Pfam" id="PF00098">
    <property type="entry name" value="zf-CCHC"/>
    <property type="match status" value="2"/>
</dbReference>
<feature type="region of interest" description="Disordered" evidence="2">
    <location>
        <begin position="25"/>
        <end position="59"/>
    </location>
</feature>
<evidence type="ECO:0000256" key="2">
    <source>
        <dbReference type="SAM" id="MobiDB-lite"/>
    </source>
</evidence>
<proteinExistence type="predicted"/>
<feature type="domain" description="CCHC-type" evidence="3">
    <location>
        <begin position="103"/>
        <end position="119"/>
    </location>
</feature>
<organism evidence="4 5">
    <name type="scientific">Brassica cretica</name>
    <name type="common">Mustard</name>
    <dbReference type="NCBI Taxonomy" id="69181"/>
    <lineage>
        <taxon>Eukaryota</taxon>
        <taxon>Viridiplantae</taxon>
        <taxon>Streptophyta</taxon>
        <taxon>Embryophyta</taxon>
        <taxon>Tracheophyta</taxon>
        <taxon>Spermatophyta</taxon>
        <taxon>Magnoliopsida</taxon>
        <taxon>eudicotyledons</taxon>
        <taxon>Gunneridae</taxon>
        <taxon>Pentapetalae</taxon>
        <taxon>rosids</taxon>
        <taxon>malvids</taxon>
        <taxon>Brassicales</taxon>
        <taxon>Brassicaceae</taxon>
        <taxon>Brassiceae</taxon>
        <taxon>Brassica</taxon>
    </lineage>
</organism>
<evidence type="ECO:0000259" key="3">
    <source>
        <dbReference type="PROSITE" id="PS50158"/>
    </source>
</evidence>
<dbReference type="EMBL" id="QGKV02000759">
    <property type="protein sequence ID" value="KAF3568548.1"/>
    <property type="molecule type" value="Genomic_DNA"/>
</dbReference>
<dbReference type="Gene3D" id="4.10.60.10">
    <property type="entry name" value="Zinc finger, CCHC-type"/>
    <property type="match status" value="2"/>
</dbReference>
<dbReference type="Proteomes" id="UP000266723">
    <property type="component" value="Unassembled WGS sequence"/>
</dbReference>
<keyword evidence="1" id="KW-0863">Zinc-finger</keyword>
<dbReference type="InterPro" id="IPR001878">
    <property type="entry name" value="Znf_CCHC"/>
</dbReference>
<gene>
    <name evidence="4" type="ORF">DY000_02011920</name>
</gene>
<dbReference type="InterPro" id="IPR036875">
    <property type="entry name" value="Znf_CCHC_sf"/>
</dbReference>
<dbReference type="SUPFAM" id="SSF57756">
    <property type="entry name" value="Retrovirus zinc finger-like domains"/>
    <property type="match status" value="1"/>
</dbReference>
<evidence type="ECO:0000313" key="4">
    <source>
        <dbReference type="EMBL" id="KAF3568548.1"/>
    </source>
</evidence>
<feature type="domain" description="CCHC-type" evidence="3">
    <location>
        <begin position="81"/>
        <end position="96"/>
    </location>
</feature>
<feature type="region of interest" description="Disordered" evidence="2">
    <location>
        <begin position="124"/>
        <end position="143"/>
    </location>
</feature>
<comment type="caution">
    <text evidence="4">The sequence shown here is derived from an EMBL/GenBank/DDBJ whole genome shotgun (WGS) entry which is preliminary data.</text>
</comment>
<evidence type="ECO:0000256" key="1">
    <source>
        <dbReference type="PROSITE-ProRule" id="PRU00047"/>
    </source>
</evidence>
<dbReference type="PANTHER" id="PTHR23002">
    <property type="entry name" value="ZINC FINGER CCHC DOMAIN CONTAINING PROTEIN"/>
    <property type="match status" value="1"/>
</dbReference>